<sequence length="133" mass="15156">MSDIDSLIKEVAERLQKKAEEFGKKKDDVTIVLTEENFDEVIKNNKVVLVDCWAEWCAPCHLYEPIYKKVAEKYKGKAVFGRLNVDENQKIADKYSVLNIPTTLIFVNGQLVDSLVGAVDEDTLESTINKYLQ</sequence>
<evidence type="ECO:0000313" key="6">
    <source>
        <dbReference type="EMBL" id="WWQ60090.1"/>
    </source>
</evidence>
<evidence type="ECO:0000313" key="7">
    <source>
        <dbReference type="Proteomes" id="UP001432202"/>
    </source>
</evidence>
<dbReference type="CDD" id="cd02947">
    <property type="entry name" value="TRX_family"/>
    <property type="match status" value="1"/>
</dbReference>
<evidence type="ECO:0000259" key="5">
    <source>
        <dbReference type="PROSITE" id="PS51352"/>
    </source>
</evidence>
<dbReference type="NCBIfam" id="TIGR01068">
    <property type="entry name" value="thioredoxin"/>
    <property type="match status" value="1"/>
</dbReference>
<evidence type="ECO:0000256" key="2">
    <source>
        <dbReference type="ARBA" id="ARBA00022982"/>
    </source>
</evidence>
<evidence type="ECO:0000256" key="4">
    <source>
        <dbReference type="ARBA" id="ARBA00023284"/>
    </source>
</evidence>
<dbReference type="PANTHER" id="PTHR45663:SF11">
    <property type="entry name" value="GEO12009P1"/>
    <property type="match status" value="1"/>
</dbReference>
<dbReference type="FunFam" id="3.40.30.10:FF:000001">
    <property type="entry name" value="Thioredoxin"/>
    <property type="match status" value="1"/>
</dbReference>
<dbReference type="PANTHER" id="PTHR45663">
    <property type="entry name" value="GEO12009P1"/>
    <property type="match status" value="1"/>
</dbReference>
<keyword evidence="7" id="KW-1185">Reference proteome</keyword>
<dbReference type="PROSITE" id="PS51352">
    <property type="entry name" value="THIOREDOXIN_2"/>
    <property type="match status" value="1"/>
</dbReference>
<keyword evidence="1" id="KW-0813">Transport</keyword>
<evidence type="ECO:0000256" key="1">
    <source>
        <dbReference type="ARBA" id="ARBA00022448"/>
    </source>
</evidence>
<keyword evidence="3" id="KW-1015">Disulfide bond</keyword>
<dbReference type="SUPFAM" id="SSF52833">
    <property type="entry name" value="Thioredoxin-like"/>
    <property type="match status" value="1"/>
</dbReference>
<dbReference type="AlphaFoldDB" id="A0AAX4KZJ7"/>
<keyword evidence="4" id="KW-0676">Redox-active center</keyword>
<dbReference type="RefSeq" id="WP_338600270.1">
    <property type="nucleotide sequence ID" value="NZ_CP146016.1"/>
</dbReference>
<dbReference type="InterPro" id="IPR013766">
    <property type="entry name" value="Thioredoxin_domain"/>
</dbReference>
<accession>A0AAX4KZJ7</accession>
<dbReference type="GO" id="GO:0005737">
    <property type="term" value="C:cytoplasm"/>
    <property type="evidence" value="ECO:0007669"/>
    <property type="project" value="TreeGrafter"/>
</dbReference>
<proteinExistence type="predicted"/>
<dbReference type="PROSITE" id="PS00194">
    <property type="entry name" value="THIOREDOXIN_1"/>
    <property type="match status" value="1"/>
</dbReference>
<dbReference type="Gene3D" id="3.40.30.10">
    <property type="entry name" value="Glutaredoxin"/>
    <property type="match status" value="1"/>
</dbReference>
<dbReference type="Proteomes" id="UP001432202">
    <property type="component" value="Chromosome"/>
</dbReference>
<gene>
    <name evidence="6" type="primary">trxA</name>
    <name evidence="6" type="ORF">V6M85_11630</name>
</gene>
<dbReference type="InterPro" id="IPR005746">
    <property type="entry name" value="Thioredoxin"/>
</dbReference>
<dbReference type="InterPro" id="IPR036249">
    <property type="entry name" value="Thioredoxin-like_sf"/>
</dbReference>
<keyword evidence="2" id="KW-0249">Electron transport</keyword>
<feature type="domain" description="Thioredoxin" evidence="5">
    <location>
        <begin position="13"/>
        <end position="133"/>
    </location>
</feature>
<protein>
    <submittedName>
        <fullName evidence="6">Thioredoxin</fullName>
    </submittedName>
</protein>
<dbReference type="EMBL" id="CP146016">
    <property type="protein sequence ID" value="WWQ60090.1"/>
    <property type="molecule type" value="Genomic_DNA"/>
</dbReference>
<dbReference type="Pfam" id="PF00085">
    <property type="entry name" value="Thioredoxin"/>
    <property type="match status" value="1"/>
</dbReference>
<dbReference type="GeneID" id="89337429"/>
<name>A0AAX4KZJ7_9CREN</name>
<dbReference type="InterPro" id="IPR017937">
    <property type="entry name" value="Thioredoxin_CS"/>
</dbReference>
<evidence type="ECO:0000256" key="3">
    <source>
        <dbReference type="ARBA" id="ARBA00023157"/>
    </source>
</evidence>
<organism evidence="6 7">
    <name type="scientific">Sulfolobus tengchongensis</name>
    <dbReference type="NCBI Taxonomy" id="207809"/>
    <lineage>
        <taxon>Archaea</taxon>
        <taxon>Thermoproteota</taxon>
        <taxon>Thermoprotei</taxon>
        <taxon>Sulfolobales</taxon>
        <taxon>Sulfolobaceae</taxon>
        <taxon>Sulfolobus</taxon>
    </lineage>
</organism>
<dbReference type="GO" id="GO:0015035">
    <property type="term" value="F:protein-disulfide reductase activity"/>
    <property type="evidence" value="ECO:0007669"/>
    <property type="project" value="InterPro"/>
</dbReference>
<reference evidence="6 7" key="1">
    <citation type="submission" date="2024-02" db="EMBL/GenBank/DDBJ databases">
        <title>STSV induces naive adaptation in Sulfolobus.</title>
        <authorList>
            <person name="Xiang X."/>
            <person name="Song M."/>
        </authorList>
    </citation>
    <scope>NUCLEOTIDE SEQUENCE [LARGE SCALE GENOMIC DNA]</scope>
    <source>
        <strain evidence="6 7">RT2</strain>
    </source>
</reference>